<protein>
    <recommendedName>
        <fullName evidence="5 10">Phosphoenolpyruvate carboxylase</fullName>
        <shortName evidence="10">PEPC</shortName>
        <shortName evidence="10">PEPCase</shortName>
        <ecNumber evidence="4 10">4.1.1.31</ecNumber>
    </recommendedName>
</protein>
<dbReference type="SUPFAM" id="SSF51621">
    <property type="entry name" value="Phosphoenolpyruvate/pyruvate domain"/>
    <property type="match status" value="1"/>
</dbReference>
<dbReference type="InterPro" id="IPR018129">
    <property type="entry name" value="PEP_COase_Lys_AS"/>
</dbReference>
<evidence type="ECO:0000256" key="2">
    <source>
        <dbReference type="ARBA" id="ARBA00003670"/>
    </source>
</evidence>
<proteinExistence type="inferred from homology"/>
<feature type="region of interest" description="Disordered" evidence="13">
    <location>
        <begin position="1"/>
        <end position="27"/>
    </location>
</feature>
<gene>
    <name evidence="10 14" type="primary">ppc</name>
    <name evidence="14" type="ORF">H3V53_07175</name>
</gene>
<dbReference type="PRINTS" id="PR00150">
    <property type="entry name" value="PEPCARBXLASE"/>
</dbReference>
<dbReference type="InterPro" id="IPR015813">
    <property type="entry name" value="Pyrv/PenolPyrv_kinase-like_dom"/>
</dbReference>
<comment type="caution">
    <text evidence="14">The sequence shown here is derived from an EMBL/GenBank/DDBJ whole genome shotgun (WGS) entry which is preliminary data.</text>
</comment>
<feature type="active site" evidence="10 11">
    <location>
        <position position="254"/>
    </location>
</feature>
<evidence type="ECO:0000256" key="9">
    <source>
        <dbReference type="ARBA" id="ARBA00048995"/>
    </source>
</evidence>
<keyword evidence="8 10" id="KW-0120">Carbon dioxide fixation</keyword>
<keyword evidence="15" id="KW-1185">Reference proteome</keyword>
<dbReference type="RefSeq" id="WP_336597365.1">
    <property type="nucleotide sequence ID" value="NZ_JACFYJ010000007.1"/>
</dbReference>
<evidence type="ECO:0000256" key="3">
    <source>
        <dbReference type="ARBA" id="ARBA00008346"/>
    </source>
</evidence>
<evidence type="ECO:0000256" key="8">
    <source>
        <dbReference type="ARBA" id="ARBA00023300"/>
    </source>
</evidence>
<evidence type="ECO:0000256" key="12">
    <source>
        <dbReference type="PROSITE-ProRule" id="PRU10112"/>
    </source>
</evidence>
<evidence type="ECO:0000256" key="5">
    <source>
        <dbReference type="ARBA" id="ARBA00022419"/>
    </source>
</evidence>
<evidence type="ECO:0000313" key="15">
    <source>
        <dbReference type="Proteomes" id="UP001386437"/>
    </source>
</evidence>
<evidence type="ECO:0000256" key="4">
    <source>
        <dbReference type="ARBA" id="ARBA00012305"/>
    </source>
</evidence>
<comment type="function">
    <text evidence="2 10">Forms oxaloacetate, a four-carbon dicarboxylic acid source for the tricarboxylic acid cycle.</text>
</comment>
<name>A0ABU8IN77_9BURK</name>
<dbReference type="InterPro" id="IPR021135">
    <property type="entry name" value="PEP_COase"/>
</dbReference>
<keyword evidence="7 10" id="KW-0456">Lyase</keyword>
<keyword evidence="6 10" id="KW-0460">Magnesium</keyword>
<sequence>MTSSGSARSARRTTASPDAERSASAASAVKALKSAKALKATQALDSGKTGKSTKTKAAVSKPAKAAKGIAANAGSALKRAGIDGVGKQETARAVKAMKNSAAPVKDTARTREDKDQPLFEDIRYLGRLLGDVVREQEGDEVFDVVETIRQTAVRFRREDDSIAAQALDKKLRALSPEQTVSVVRAFSYFSHLANIAEDRHRNRRHRIHDLAGPSSQPGTIAHALDRLVEANAAATPVLQQFFNDALIVPVLTAHPTEVQRKSILDAQHDIARLLAERDQPLTARERLQNESLLRARVTSLWQTRMLRDSRLTVADEIENALSFYRATFLEEIPALYADIEEALVEHGIDARLPPFFQMGSWIGGDRDGNPNVTGETLENAITRQAAVIFEHYLEEVHKLGAELSVSNLLAGASDGVKALAEASPDHSPHRTDEPYRRALIGIYTRLGASARVRLGEGVVPLRSAGRGAPQIRAVPYDDSSEFVRDLHVLIDSLVEHHGGSLATPRLSPLTRAAEVFGFHLASIDLRQSSDIHEAVIAELLRRAGVESDYAALSEADKLRVLLAELAQPRLLRSPYVDYSDLVKSELGVLEEARKTREKFGARAVRNYIISHTETVSDLVEVMLLQKETGLLHGLLGNPVDPARAGLMVIPLFETIPDLRNAPHIMRDLLALPGIDAIVEHQGNEQEVMLGYSDSNKDGGFLTSNWELYRAELALISLFNERGITMRLFHGRGGTVGRGGGPTYQAILSQPPGTVEGQIRLTEQGEVIASKFGNPEIGRRNLETVVAATLEASLLPHGNSPAQLPEFEAVMQTLSDTAMASYRALVYETPGFTDYFFASTPISEIAELNIGSRPASRKLQDPKQRKIEDLRAIPWGFSWGQCRLLLTGWYGFGSAVAGWLDASGSNPERERRLNLLRKMHKTWPFFSNLLSNMDMVLAKTDLAVASRYAALVTDKKLRKLVFERIVAEWERTSAVLSEITGKKGRLADNPLLARSIKNRFPYLDPLNHLQVELLKRHRAGDSNVRVRRGIHLTINGIAAGLRNTG</sequence>
<accession>A0ABU8IN77</accession>
<comment type="subunit">
    <text evidence="10">Homotetramer.</text>
</comment>
<feature type="active site" evidence="10 12">
    <location>
        <position position="696"/>
    </location>
</feature>
<dbReference type="PROSITE" id="PS00781">
    <property type="entry name" value="PEPCASE_1"/>
    <property type="match status" value="1"/>
</dbReference>
<dbReference type="Proteomes" id="UP001386437">
    <property type="component" value="Unassembled WGS sequence"/>
</dbReference>
<dbReference type="HAMAP" id="MF_00595">
    <property type="entry name" value="PEPcase_type1"/>
    <property type="match status" value="1"/>
</dbReference>
<evidence type="ECO:0000256" key="13">
    <source>
        <dbReference type="SAM" id="MobiDB-lite"/>
    </source>
</evidence>
<evidence type="ECO:0000256" key="7">
    <source>
        <dbReference type="ARBA" id="ARBA00023239"/>
    </source>
</evidence>
<evidence type="ECO:0000256" key="1">
    <source>
        <dbReference type="ARBA" id="ARBA00001946"/>
    </source>
</evidence>
<comment type="similarity">
    <text evidence="3 10">Belongs to the PEPCase type 1 family.</text>
</comment>
<dbReference type="NCBIfam" id="NF000584">
    <property type="entry name" value="PRK00009.1"/>
    <property type="match status" value="1"/>
</dbReference>
<dbReference type="EMBL" id="JACFYJ010000007">
    <property type="protein sequence ID" value="MEI5996991.1"/>
    <property type="molecule type" value="Genomic_DNA"/>
</dbReference>
<evidence type="ECO:0000256" key="6">
    <source>
        <dbReference type="ARBA" id="ARBA00022842"/>
    </source>
</evidence>
<dbReference type="GO" id="GO:0008964">
    <property type="term" value="F:phosphoenolpyruvate carboxylase activity"/>
    <property type="evidence" value="ECO:0007669"/>
    <property type="project" value="UniProtKB-EC"/>
</dbReference>
<dbReference type="EC" id="4.1.1.31" evidence="4 10"/>
<dbReference type="InterPro" id="IPR022805">
    <property type="entry name" value="PEP_COase_bac/pln-type"/>
</dbReference>
<comment type="catalytic activity">
    <reaction evidence="9 10">
        <text>oxaloacetate + phosphate = phosphoenolpyruvate + hydrogencarbonate</text>
        <dbReference type="Rhea" id="RHEA:28370"/>
        <dbReference type="ChEBI" id="CHEBI:16452"/>
        <dbReference type="ChEBI" id="CHEBI:17544"/>
        <dbReference type="ChEBI" id="CHEBI:43474"/>
        <dbReference type="ChEBI" id="CHEBI:58702"/>
        <dbReference type="EC" id="4.1.1.31"/>
    </reaction>
</comment>
<comment type="cofactor">
    <cofactor evidence="1 10">
        <name>Mg(2+)</name>
        <dbReference type="ChEBI" id="CHEBI:18420"/>
    </cofactor>
</comment>
<feature type="region of interest" description="Disordered" evidence="13">
    <location>
        <begin position="39"/>
        <end position="65"/>
    </location>
</feature>
<dbReference type="PROSITE" id="PS00393">
    <property type="entry name" value="PEPCASE_2"/>
    <property type="match status" value="1"/>
</dbReference>
<organism evidence="14 15">
    <name type="scientific">Paraburkholderia bengalensis</name>
    <dbReference type="NCBI Taxonomy" id="2747562"/>
    <lineage>
        <taxon>Bacteria</taxon>
        <taxon>Pseudomonadati</taxon>
        <taxon>Pseudomonadota</taxon>
        <taxon>Betaproteobacteria</taxon>
        <taxon>Burkholderiales</taxon>
        <taxon>Burkholderiaceae</taxon>
        <taxon>Paraburkholderia</taxon>
    </lineage>
</organism>
<dbReference type="Gene3D" id="1.20.1440.90">
    <property type="entry name" value="Phosphoenolpyruvate/pyruvate domain"/>
    <property type="match status" value="1"/>
</dbReference>
<dbReference type="InterPro" id="IPR033129">
    <property type="entry name" value="PEPCASE_His_AS"/>
</dbReference>
<dbReference type="PANTHER" id="PTHR30523">
    <property type="entry name" value="PHOSPHOENOLPYRUVATE CARBOXYLASE"/>
    <property type="match status" value="1"/>
</dbReference>
<dbReference type="PANTHER" id="PTHR30523:SF6">
    <property type="entry name" value="PHOSPHOENOLPYRUVATE CARBOXYLASE"/>
    <property type="match status" value="1"/>
</dbReference>
<evidence type="ECO:0000256" key="11">
    <source>
        <dbReference type="PROSITE-ProRule" id="PRU10111"/>
    </source>
</evidence>
<reference evidence="14 15" key="1">
    <citation type="journal article" date="2022" name="Arch. Microbiol.">
        <title>Paraburkholderia bengalensis sp. nov. isolated from roots of Oryza sativa, IR64.</title>
        <authorList>
            <person name="Nag P."/>
            <person name="Mondal N."/>
            <person name="Sarkar J."/>
            <person name="Das S."/>
        </authorList>
    </citation>
    <scope>NUCLEOTIDE SEQUENCE [LARGE SCALE GENOMIC DNA]</scope>
    <source>
        <strain evidence="14 15">IR64_4_BI</strain>
    </source>
</reference>
<evidence type="ECO:0000313" key="14">
    <source>
        <dbReference type="EMBL" id="MEI5996991.1"/>
    </source>
</evidence>
<evidence type="ECO:0000256" key="10">
    <source>
        <dbReference type="HAMAP-Rule" id="MF_00595"/>
    </source>
</evidence>
<dbReference type="Pfam" id="PF00311">
    <property type="entry name" value="PEPcase"/>
    <property type="match status" value="1"/>
</dbReference>